<keyword evidence="1" id="KW-0812">Transmembrane</keyword>
<keyword evidence="3" id="KW-1185">Reference proteome</keyword>
<sequence length="165" mass="18489">MSRYGYVIHPSVHPFVVRFCRKQCMQSVPHMLFFLGAGGHTRMNDLVFTSGSSVLAVTMMMLMTSIARKTHIPYRTHSQGERYCLPEGSAATGTEASKACTQTRVLLPPFGMVSSLALHVPLFFASCFYFSFNGLPLLAWFALVIVKRPPRIILMSKRRKAKISL</sequence>
<evidence type="ECO:0000313" key="2">
    <source>
        <dbReference type="EnsemblMetazoa" id="AMEC021075-PA"/>
    </source>
</evidence>
<feature type="transmembrane region" description="Helical" evidence="1">
    <location>
        <begin position="46"/>
        <end position="67"/>
    </location>
</feature>
<accession>A0A182UIL7</accession>
<dbReference type="AlphaFoldDB" id="A0A182UIL7"/>
<protein>
    <submittedName>
        <fullName evidence="2">Uncharacterized protein</fullName>
    </submittedName>
</protein>
<reference evidence="3" key="1">
    <citation type="submission" date="2014-01" db="EMBL/GenBank/DDBJ databases">
        <title>The Genome Sequence of Anopheles melas CM1001059_A (V2).</title>
        <authorList>
            <consortium name="The Broad Institute Genomics Platform"/>
            <person name="Neafsey D.E."/>
            <person name="Besansky N."/>
            <person name="Howell P."/>
            <person name="Walton C."/>
            <person name="Young S.K."/>
            <person name="Zeng Q."/>
            <person name="Gargeya S."/>
            <person name="Fitzgerald M."/>
            <person name="Haas B."/>
            <person name="Abouelleil A."/>
            <person name="Allen A.W."/>
            <person name="Alvarado L."/>
            <person name="Arachchi H.M."/>
            <person name="Berlin A.M."/>
            <person name="Chapman S.B."/>
            <person name="Gainer-Dewar J."/>
            <person name="Goldberg J."/>
            <person name="Griggs A."/>
            <person name="Gujja S."/>
            <person name="Hansen M."/>
            <person name="Howarth C."/>
            <person name="Imamovic A."/>
            <person name="Ireland A."/>
            <person name="Larimer J."/>
            <person name="McCowan C."/>
            <person name="Murphy C."/>
            <person name="Pearson M."/>
            <person name="Poon T.W."/>
            <person name="Priest M."/>
            <person name="Roberts A."/>
            <person name="Saif S."/>
            <person name="Shea T."/>
            <person name="Sisk P."/>
            <person name="Sykes S."/>
            <person name="Wortman J."/>
            <person name="Nusbaum C."/>
            <person name="Birren B."/>
        </authorList>
    </citation>
    <scope>NUCLEOTIDE SEQUENCE [LARGE SCALE GENOMIC DNA]</scope>
    <source>
        <strain evidence="3">CM1001059</strain>
    </source>
</reference>
<name>A0A182UIL7_9DIPT</name>
<evidence type="ECO:0000256" key="1">
    <source>
        <dbReference type="SAM" id="Phobius"/>
    </source>
</evidence>
<organism evidence="2 3">
    <name type="scientific">Anopheles melas</name>
    <dbReference type="NCBI Taxonomy" id="34690"/>
    <lineage>
        <taxon>Eukaryota</taxon>
        <taxon>Metazoa</taxon>
        <taxon>Ecdysozoa</taxon>
        <taxon>Arthropoda</taxon>
        <taxon>Hexapoda</taxon>
        <taxon>Insecta</taxon>
        <taxon>Pterygota</taxon>
        <taxon>Neoptera</taxon>
        <taxon>Endopterygota</taxon>
        <taxon>Diptera</taxon>
        <taxon>Nematocera</taxon>
        <taxon>Culicoidea</taxon>
        <taxon>Culicidae</taxon>
        <taxon>Anophelinae</taxon>
        <taxon>Anopheles</taxon>
    </lineage>
</organism>
<dbReference type="EnsemblMetazoa" id="AMEC021075-RA">
    <property type="protein sequence ID" value="AMEC021075-PA"/>
    <property type="gene ID" value="AMEC021075"/>
</dbReference>
<feature type="transmembrane region" description="Helical" evidence="1">
    <location>
        <begin position="122"/>
        <end position="146"/>
    </location>
</feature>
<reference evidence="2" key="2">
    <citation type="submission" date="2020-05" db="UniProtKB">
        <authorList>
            <consortium name="EnsemblMetazoa"/>
        </authorList>
    </citation>
    <scope>IDENTIFICATION</scope>
    <source>
        <strain evidence="2">CM1001059</strain>
    </source>
</reference>
<evidence type="ECO:0000313" key="3">
    <source>
        <dbReference type="Proteomes" id="UP000075902"/>
    </source>
</evidence>
<keyword evidence="1" id="KW-1133">Transmembrane helix</keyword>
<proteinExistence type="predicted"/>
<keyword evidence="1" id="KW-0472">Membrane</keyword>
<dbReference type="VEuPathDB" id="VectorBase:AMEC021075"/>
<dbReference type="Proteomes" id="UP000075902">
    <property type="component" value="Unassembled WGS sequence"/>
</dbReference>